<accession>A0A1L9PFZ5</accession>
<name>A0A1L9PFZ5_ASPVE</name>
<proteinExistence type="predicted"/>
<dbReference type="RefSeq" id="XP_040666206.1">
    <property type="nucleotide sequence ID" value="XM_040815259.1"/>
</dbReference>
<dbReference type="GeneID" id="63730770"/>
<dbReference type="VEuPathDB" id="FungiDB:ASPVEDRAFT_568114"/>
<reference evidence="2" key="1">
    <citation type="journal article" date="2017" name="Genome Biol.">
        <title>Comparative genomics reveals high biological diversity and specific adaptations in the industrially and medically important fungal genus Aspergillus.</title>
        <authorList>
            <person name="de Vries R.P."/>
            <person name="Riley R."/>
            <person name="Wiebenga A."/>
            <person name="Aguilar-Osorio G."/>
            <person name="Amillis S."/>
            <person name="Uchima C.A."/>
            <person name="Anderluh G."/>
            <person name="Asadollahi M."/>
            <person name="Askin M."/>
            <person name="Barry K."/>
            <person name="Battaglia E."/>
            <person name="Bayram O."/>
            <person name="Benocci T."/>
            <person name="Braus-Stromeyer S.A."/>
            <person name="Caldana C."/>
            <person name="Canovas D."/>
            <person name="Cerqueira G.C."/>
            <person name="Chen F."/>
            <person name="Chen W."/>
            <person name="Choi C."/>
            <person name="Clum A."/>
            <person name="Dos Santos R.A."/>
            <person name="Damasio A.R."/>
            <person name="Diallinas G."/>
            <person name="Emri T."/>
            <person name="Fekete E."/>
            <person name="Flipphi M."/>
            <person name="Freyberg S."/>
            <person name="Gallo A."/>
            <person name="Gournas C."/>
            <person name="Habgood R."/>
            <person name="Hainaut M."/>
            <person name="Harispe M.L."/>
            <person name="Henrissat B."/>
            <person name="Hilden K.S."/>
            <person name="Hope R."/>
            <person name="Hossain A."/>
            <person name="Karabika E."/>
            <person name="Karaffa L."/>
            <person name="Karanyi Z."/>
            <person name="Krasevec N."/>
            <person name="Kuo A."/>
            <person name="Kusch H."/>
            <person name="LaButti K."/>
            <person name="Lagendijk E.L."/>
            <person name="Lapidus A."/>
            <person name="Levasseur A."/>
            <person name="Lindquist E."/>
            <person name="Lipzen A."/>
            <person name="Logrieco A.F."/>
            <person name="MacCabe A."/>
            <person name="Maekelae M.R."/>
            <person name="Malavazi I."/>
            <person name="Melin P."/>
            <person name="Meyer V."/>
            <person name="Mielnichuk N."/>
            <person name="Miskei M."/>
            <person name="Molnar A.P."/>
            <person name="Mule G."/>
            <person name="Ngan C.Y."/>
            <person name="Orejas M."/>
            <person name="Orosz E."/>
            <person name="Ouedraogo J.P."/>
            <person name="Overkamp K.M."/>
            <person name="Park H.-S."/>
            <person name="Perrone G."/>
            <person name="Piumi F."/>
            <person name="Punt P.J."/>
            <person name="Ram A.F."/>
            <person name="Ramon A."/>
            <person name="Rauscher S."/>
            <person name="Record E."/>
            <person name="Riano-Pachon D.M."/>
            <person name="Robert V."/>
            <person name="Roehrig J."/>
            <person name="Ruller R."/>
            <person name="Salamov A."/>
            <person name="Salih N.S."/>
            <person name="Samson R.A."/>
            <person name="Sandor E."/>
            <person name="Sanguinetti M."/>
            <person name="Schuetze T."/>
            <person name="Sepcic K."/>
            <person name="Shelest E."/>
            <person name="Sherlock G."/>
            <person name="Sophianopoulou V."/>
            <person name="Squina F.M."/>
            <person name="Sun H."/>
            <person name="Susca A."/>
            <person name="Todd R.B."/>
            <person name="Tsang A."/>
            <person name="Unkles S.E."/>
            <person name="van de Wiele N."/>
            <person name="van Rossen-Uffink D."/>
            <person name="Oliveira J.V."/>
            <person name="Vesth T.C."/>
            <person name="Visser J."/>
            <person name="Yu J.-H."/>
            <person name="Zhou M."/>
            <person name="Andersen M.R."/>
            <person name="Archer D.B."/>
            <person name="Baker S.E."/>
            <person name="Benoit I."/>
            <person name="Brakhage A.A."/>
            <person name="Braus G.H."/>
            <person name="Fischer R."/>
            <person name="Frisvad J.C."/>
            <person name="Goldman G.H."/>
            <person name="Houbraken J."/>
            <person name="Oakley B."/>
            <person name="Pocsi I."/>
            <person name="Scazzocchio C."/>
            <person name="Seiboth B."/>
            <person name="vanKuyk P.A."/>
            <person name="Wortman J."/>
            <person name="Dyer P.S."/>
            <person name="Grigoriev I.V."/>
        </authorList>
    </citation>
    <scope>NUCLEOTIDE SEQUENCE [LARGE SCALE GENOMIC DNA]</scope>
    <source>
        <strain evidence="2">CBS 583.65</strain>
    </source>
</reference>
<sequence>MVRQLPMVPVTSNPPGAPKRRLDREGVFCSAIIIVIVRKCDESRLHTERTYSGHFLNEMELSKFSHLPPCIDRISHSHPNNSARRVRSRAFFRQLRQGDQTLQPPLGPLADREIGPAWNLQPACTQIRHAPLHITRRTNRAHSSGLDPMCGSGLS</sequence>
<gene>
    <name evidence="1" type="ORF">ASPVEDRAFT_568114</name>
</gene>
<keyword evidence="2" id="KW-1185">Reference proteome</keyword>
<evidence type="ECO:0000313" key="1">
    <source>
        <dbReference type="EMBL" id="OJJ00444.1"/>
    </source>
</evidence>
<dbReference type="EMBL" id="KV878127">
    <property type="protein sequence ID" value="OJJ00444.1"/>
    <property type="molecule type" value="Genomic_DNA"/>
</dbReference>
<dbReference type="AlphaFoldDB" id="A0A1L9PFZ5"/>
<organism evidence="1 2">
    <name type="scientific">Aspergillus versicolor CBS 583.65</name>
    <dbReference type="NCBI Taxonomy" id="1036611"/>
    <lineage>
        <taxon>Eukaryota</taxon>
        <taxon>Fungi</taxon>
        <taxon>Dikarya</taxon>
        <taxon>Ascomycota</taxon>
        <taxon>Pezizomycotina</taxon>
        <taxon>Eurotiomycetes</taxon>
        <taxon>Eurotiomycetidae</taxon>
        <taxon>Eurotiales</taxon>
        <taxon>Aspergillaceae</taxon>
        <taxon>Aspergillus</taxon>
        <taxon>Aspergillus subgen. Nidulantes</taxon>
    </lineage>
</organism>
<evidence type="ECO:0000313" key="2">
    <source>
        <dbReference type="Proteomes" id="UP000184073"/>
    </source>
</evidence>
<protein>
    <submittedName>
        <fullName evidence="1">Uncharacterized protein</fullName>
    </submittedName>
</protein>
<dbReference type="Proteomes" id="UP000184073">
    <property type="component" value="Unassembled WGS sequence"/>
</dbReference>